<dbReference type="InterPro" id="IPR036291">
    <property type="entry name" value="NAD(P)-bd_dom_sf"/>
</dbReference>
<name>Q893U9_CLOTE</name>
<keyword evidence="4" id="KW-1185">Reference proteome</keyword>
<comment type="similarity">
    <text evidence="1">Belongs to the NAD(P)-dependent epimerase/dehydratase family.</text>
</comment>
<dbReference type="Gene3D" id="3.40.50.720">
    <property type="entry name" value="NAD(P)-binding Rossmann-like Domain"/>
    <property type="match status" value="1"/>
</dbReference>
<evidence type="ECO:0000313" key="3">
    <source>
        <dbReference type="EMBL" id="AAO36243.1"/>
    </source>
</evidence>
<dbReference type="GeneID" id="24253314"/>
<evidence type="ECO:0000256" key="1">
    <source>
        <dbReference type="ARBA" id="ARBA00007637"/>
    </source>
</evidence>
<dbReference type="AlphaFoldDB" id="Q893U9"/>
<dbReference type="PANTHER" id="PTHR43000">
    <property type="entry name" value="DTDP-D-GLUCOSE 4,6-DEHYDRATASE-RELATED"/>
    <property type="match status" value="1"/>
</dbReference>
<dbReference type="KEGG" id="ctc:CTC_01708"/>
<dbReference type="OrthoDB" id="142826at2"/>
<sequence length="326" mass="37666">MILVTGATGFIGNYLVERLFKDNVDVLAIGRNRKCEAYYKSKGIPFIFLDVTKKDDFEKLPKSGIDAVVHLAAVIPEHRDSNISGGDLLKINALGTWNALEYCRKNNIKKFIYTTSHYEASNVKDILINKDIVDYINKGDHVEYIISKIAGAQYVQYFNEEYGMQGIILRTTCIRGYSKYLKFRQEKKVPKSFWEKFIIKAYNSEPIEIWGDCSTHLRDHLYVKDAVECIVKAINSKKAKGRYNMASGKGITFEEEVKTIVDVFSPKDNKSKIIYKPEKENQIDRSWVYDISGTIKDLDWQPQYSTREYLQDIKNGMEKDGYFDEL</sequence>
<organism evidence="3 4">
    <name type="scientific">Clostridium tetani (strain Massachusetts / E88)</name>
    <dbReference type="NCBI Taxonomy" id="212717"/>
    <lineage>
        <taxon>Bacteria</taxon>
        <taxon>Bacillati</taxon>
        <taxon>Bacillota</taxon>
        <taxon>Clostridia</taxon>
        <taxon>Eubacteriales</taxon>
        <taxon>Clostridiaceae</taxon>
        <taxon>Clostridium</taxon>
    </lineage>
</organism>
<dbReference type="RefSeq" id="WP_011099903.1">
    <property type="nucleotide sequence ID" value="NC_004557.1"/>
</dbReference>
<dbReference type="Pfam" id="PF01370">
    <property type="entry name" value="Epimerase"/>
    <property type="match status" value="1"/>
</dbReference>
<protein>
    <submittedName>
        <fullName evidence="3">NDP-sugar dehydratase or epimerase</fullName>
    </submittedName>
</protein>
<dbReference type="HOGENOM" id="CLU_007383_1_7_9"/>
<dbReference type="EMBL" id="AE015927">
    <property type="protein sequence ID" value="AAO36243.1"/>
    <property type="molecule type" value="Genomic_DNA"/>
</dbReference>
<accession>Q893U9</accession>
<dbReference type="SUPFAM" id="SSF51735">
    <property type="entry name" value="NAD(P)-binding Rossmann-fold domains"/>
    <property type="match status" value="1"/>
</dbReference>
<proteinExistence type="inferred from homology"/>
<evidence type="ECO:0000313" key="4">
    <source>
        <dbReference type="Proteomes" id="UP000001412"/>
    </source>
</evidence>
<evidence type="ECO:0000259" key="2">
    <source>
        <dbReference type="Pfam" id="PF01370"/>
    </source>
</evidence>
<reference evidence="3 4" key="1">
    <citation type="journal article" date="2003" name="Proc. Natl. Acad. Sci. U.S.A.">
        <title>The genome sequence of Clostridium tetani, the causative agent of tetanus disease.</title>
        <authorList>
            <person name="Brueggemann H."/>
            <person name="Baumer S."/>
            <person name="Fricke W.F."/>
            <person name="Wiezer A."/>
            <person name="Liesegang H."/>
            <person name="Decker I."/>
            <person name="Herzberg C."/>
            <person name="Martinez-Arias R."/>
            <person name="Merkl R."/>
            <person name="Henne A."/>
            <person name="Gottschalk G."/>
        </authorList>
    </citation>
    <scope>NUCLEOTIDE SEQUENCE [LARGE SCALE GENOMIC DNA]</scope>
    <source>
        <strain evidence="4">Massachusetts / E88</strain>
    </source>
</reference>
<dbReference type="InterPro" id="IPR001509">
    <property type="entry name" value="Epimerase_deHydtase"/>
</dbReference>
<feature type="domain" description="NAD-dependent epimerase/dehydratase" evidence="2">
    <location>
        <begin position="2"/>
        <end position="245"/>
    </location>
</feature>
<gene>
    <name evidence="3" type="ordered locus">CTC_01708</name>
</gene>
<dbReference type="STRING" id="212717.CTC_01708"/>
<dbReference type="Proteomes" id="UP000001412">
    <property type="component" value="Chromosome"/>
</dbReference>